<gene>
    <name evidence="1" type="ORF">L210DRAFT_984972</name>
</gene>
<proteinExistence type="predicted"/>
<accession>A0AAD4BTN2</accession>
<keyword evidence="2" id="KW-1185">Reference proteome</keyword>
<dbReference type="Proteomes" id="UP001194468">
    <property type="component" value="Unassembled WGS sequence"/>
</dbReference>
<comment type="caution">
    <text evidence="1">The sequence shown here is derived from an EMBL/GenBank/DDBJ whole genome shotgun (WGS) entry which is preliminary data.</text>
</comment>
<sequence>MSATILDMARSSFSTAAFAQLVRRLRHTNARYNQIARQFRCRLRPTHHAKRRAFRAGLRIDTFKARACPEKYISHRTPAVLDLSAITPSWVDPQTELYAPGARQEDAYMRGPALRNLPRVVMRKNRRRDGRHRVVLRLPPLKLQLNVGYSCGQPPPFQEPVPGAPRLLPRQLPEDESGVEEMMLGSATSSTSFMDRPDALLTPLDVQVYSGLCITIPPRGVKRKLQDVEADGIAPSHWQQPKRILRARWNESQRQ</sequence>
<evidence type="ECO:0000313" key="2">
    <source>
        <dbReference type="Proteomes" id="UP001194468"/>
    </source>
</evidence>
<reference evidence="1" key="1">
    <citation type="submission" date="2019-10" db="EMBL/GenBank/DDBJ databases">
        <authorList>
            <consortium name="DOE Joint Genome Institute"/>
            <person name="Kuo A."/>
            <person name="Miyauchi S."/>
            <person name="Kiss E."/>
            <person name="Drula E."/>
            <person name="Kohler A."/>
            <person name="Sanchez-Garcia M."/>
            <person name="Andreopoulos B."/>
            <person name="Barry K.W."/>
            <person name="Bonito G."/>
            <person name="Buee M."/>
            <person name="Carver A."/>
            <person name="Chen C."/>
            <person name="Cichocki N."/>
            <person name="Clum A."/>
            <person name="Culley D."/>
            <person name="Crous P.W."/>
            <person name="Fauchery L."/>
            <person name="Girlanda M."/>
            <person name="Hayes R."/>
            <person name="Keri Z."/>
            <person name="LaButti K."/>
            <person name="Lipzen A."/>
            <person name="Lombard V."/>
            <person name="Magnuson J."/>
            <person name="Maillard F."/>
            <person name="Morin E."/>
            <person name="Murat C."/>
            <person name="Nolan M."/>
            <person name="Ohm R."/>
            <person name="Pangilinan J."/>
            <person name="Pereira M."/>
            <person name="Perotto S."/>
            <person name="Peter M."/>
            <person name="Riley R."/>
            <person name="Sitrit Y."/>
            <person name="Stielow B."/>
            <person name="Szollosi G."/>
            <person name="Zifcakova L."/>
            <person name="Stursova M."/>
            <person name="Spatafora J.W."/>
            <person name="Tedersoo L."/>
            <person name="Vaario L.-M."/>
            <person name="Yamada A."/>
            <person name="Yan M."/>
            <person name="Wang P."/>
            <person name="Xu J."/>
            <person name="Bruns T."/>
            <person name="Baldrian P."/>
            <person name="Vilgalys R."/>
            <person name="Henrissat B."/>
            <person name="Grigoriev I.V."/>
            <person name="Hibbett D."/>
            <person name="Nagy L.G."/>
            <person name="Martin F.M."/>
        </authorList>
    </citation>
    <scope>NUCLEOTIDE SEQUENCE</scope>
    <source>
        <strain evidence="1">BED1</strain>
    </source>
</reference>
<name>A0AAD4BTN2_BOLED</name>
<dbReference type="AlphaFoldDB" id="A0AAD4BTN2"/>
<dbReference type="EMBL" id="WHUW01000014">
    <property type="protein sequence ID" value="KAF8439329.1"/>
    <property type="molecule type" value="Genomic_DNA"/>
</dbReference>
<reference evidence="1" key="2">
    <citation type="journal article" date="2020" name="Nat. Commun.">
        <title>Large-scale genome sequencing of mycorrhizal fungi provides insights into the early evolution of symbiotic traits.</title>
        <authorList>
            <person name="Miyauchi S."/>
            <person name="Kiss E."/>
            <person name="Kuo A."/>
            <person name="Drula E."/>
            <person name="Kohler A."/>
            <person name="Sanchez-Garcia M."/>
            <person name="Morin E."/>
            <person name="Andreopoulos B."/>
            <person name="Barry K.W."/>
            <person name="Bonito G."/>
            <person name="Buee M."/>
            <person name="Carver A."/>
            <person name="Chen C."/>
            <person name="Cichocki N."/>
            <person name="Clum A."/>
            <person name="Culley D."/>
            <person name="Crous P.W."/>
            <person name="Fauchery L."/>
            <person name="Girlanda M."/>
            <person name="Hayes R.D."/>
            <person name="Keri Z."/>
            <person name="LaButti K."/>
            <person name="Lipzen A."/>
            <person name="Lombard V."/>
            <person name="Magnuson J."/>
            <person name="Maillard F."/>
            <person name="Murat C."/>
            <person name="Nolan M."/>
            <person name="Ohm R.A."/>
            <person name="Pangilinan J."/>
            <person name="Pereira M.F."/>
            <person name="Perotto S."/>
            <person name="Peter M."/>
            <person name="Pfister S."/>
            <person name="Riley R."/>
            <person name="Sitrit Y."/>
            <person name="Stielow J.B."/>
            <person name="Szollosi G."/>
            <person name="Zifcakova L."/>
            <person name="Stursova M."/>
            <person name="Spatafora J.W."/>
            <person name="Tedersoo L."/>
            <person name="Vaario L.M."/>
            <person name="Yamada A."/>
            <person name="Yan M."/>
            <person name="Wang P."/>
            <person name="Xu J."/>
            <person name="Bruns T."/>
            <person name="Baldrian P."/>
            <person name="Vilgalys R."/>
            <person name="Dunand C."/>
            <person name="Henrissat B."/>
            <person name="Grigoriev I.V."/>
            <person name="Hibbett D."/>
            <person name="Nagy L.G."/>
            <person name="Martin F.M."/>
        </authorList>
    </citation>
    <scope>NUCLEOTIDE SEQUENCE</scope>
    <source>
        <strain evidence="1">BED1</strain>
    </source>
</reference>
<organism evidence="1 2">
    <name type="scientific">Boletus edulis BED1</name>
    <dbReference type="NCBI Taxonomy" id="1328754"/>
    <lineage>
        <taxon>Eukaryota</taxon>
        <taxon>Fungi</taxon>
        <taxon>Dikarya</taxon>
        <taxon>Basidiomycota</taxon>
        <taxon>Agaricomycotina</taxon>
        <taxon>Agaricomycetes</taxon>
        <taxon>Agaricomycetidae</taxon>
        <taxon>Boletales</taxon>
        <taxon>Boletineae</taxon>
        <taxon>Boletaceae</taxon>
        <taxon>Boletoideae</taxon>
        <taxon>Boletus</taxon>
    </lineage>
</organism>
<evidence type="ECO:0000313" key="1">
    <source>
        <dbReference type="EMBL" id="KAF8439329.1"/>
    </source>
</evidence>
<protein>
    <submittedName>
        <fullName evidence="1">Uncharacterized protein</fullName>
    </submittedName>
</protein>